<comment type="caution">
    <text evidence="16">The sequence shown here is derived from an EMBL/GenBank/DDBJ whole genome shotgun (WGS) entry which is preliminary data.</text>
</comment>
<dbReference type="CDD" id="cd17873">
    <property type="entry name" value="FlhF"/>
    <property type="match status" value="1"/>
</dbReference>
<dbReference type="Gene3D" id="1.20.120.1380">
    <property type="entry name" value="Flagellar FlhF biosynthesis protein, N domain"/>
    <property type="match status" value="1"/>
</dbReference>
<evidence type="ECO:0000256" key="11">
    <source>
        <dbReference type="ARBA" id="ARBA00023225"/>
    </source>
</evidence>
<evidence type="ECO:0000256" key="2">
    <source>
        <dbReference type="ARBA" id="ARBA00008531"/>
    </source>
</evidence>
<dbReference type="GO" id="GO:0006614">
    <property type="term" value="P:SRP-dependent cotranslational protein targeting to membrane"/>
    <property type="evidence" value="ECO:0007669"/>
    <property type="project" value="InterPro"/>
</dbReference>
<evidence type="ECO:0000256" key="8">
    <source>
        <dbReference type="ARBA" id="ARBA00022927"/>
    </source>
</evidence>
<keyword evidence="16" id="KW-0966">Cell projection</keyword>
<dbReference type="Proteomes" id="UP000315010">
    <property type="component" value="Unassembled WGS sequence"/>
</dbReference>
<keyword evidence="4" id="KW-0813">Transport</keyword>
<evidence type="ECO:0000259" key="15">
    <source>
        <dbReference type="SMART" id="SM00962"/>
    </source>
</evidence>
<dbReference type="SUPFAM" id="SSF52540">
    <property type="entry name" value="P-loop containing nucleoside triphosphate hydrolases"/>
    <property type="match status" value="1"/>
</dbReference>
<evidence type="ECO:0000256" key="9">
    <source>
        <dbReference type="ARBA" id="ARBA00023134"/>
    </source>
</evidence>
<dbReference type="InterPro" id="IPR000897">
    <property type="entry name" value="SRP54_GTPase_dom"/>
</dbReference>
<keyword evidence="5" id="KW-1003">Cell membrane</keyword>
<organism evidence="16 17">
    <name type="scientific">Novipirellula herctigrandis</name>
    <dbReference type="NCBI Taxonomy" id="2527986"/>
    <lineage>
        <taxon>Bacteria</taxon>
        <taxon>Pseudomonadati</taxon>
        <taxon>Planctomycetota</taxon>
        <taxon>Planctomycetia</taxon>
        <taxon>Pirellulales</taxon>
        <taxon>Pirellulaceae</taxon>
        <taxon>Novipirellula</taxon>
    </lineage>
</organism>
<dbReference type="Pfam" id="PF00448">
    <property type="entry name" value="SRP54"/>
    <property type="match status" value="1"/>
</dbReference>
<dbReference type="FunFam" id="3.40.50.300:FF:000695">
    <property type="entry name" value="Flagellar biosynthesis regulator FlhF"/>
    <property type="match status" value="1"/>
</dbReference>
<dbReference type="PANTHER" id="PTHR43134:SF3">
    <property type="entry name" value="FLAGELLAR BIOSYNTHESIS PROTEIN FLHF"/>
    <property type="match status" value="1"/>
</dbReference>
<dbReference type="EMBL" id="SJPJ01000001">
    <property type="protein sequence ID" value="TWT83083.1"/>
    <property type="molecule type" value="Genomic_DNA"/>
</dbReference>
<comment type="function">
    <text evidence="12">Necessary for flagellar biosynthesis. May be involved in translocation of the flagellum.</text>
</comment>
<keyword evidence="16" id="KW-0282">Flagellum</keyword>
<keyword evidence="17" id="KW-1185">Reference proteome</keyword>
<dbReference type="GO" id="GO:0003924">
    <property type="term" value="F:GTPase activity"/>
    <property type="evidence" value="ECO:0007669"/>
    <property type="project" value="InterPro"/>
</dbReference>
<evidence type="ECO:0000313" key="17">
    <source>
        <dbReference type="Proteomes" id="UP000315010"/>
    </source>
</evidence>
<feature type="domain" description="AAA+ ATPase" evidence="14">
    <location>
        <begin position="157"/>
        <end position="308"/>
    </location>
</feature>
<dbReference type="InterPro" id="IPR047040">
    <property type="entry name" value="FlhF__GTPase_dom"/>
</dbReference>
<evidence type="ECO:0000256" key="6">
    <source>
        <dbReference type="ARBA" id="ARBA00022741"/>
    </source>
</evidence>
<dbReference type="PANTHER" id="PTHR43134">
    <property type="entry name" value="SIGNAL RECOGNITION PARTICLE RECEPTOR SUBUNIT ALPHA"/>
    <property type="match status" value="1"/>
</dbReference>
<dbReference type="GO" id="GO:0015031">
    <property type="term" value="P:protein transport"/>
    <property type="evidence" value="ECO:0007669"/>
    <property type="project" value="UniProtKB-KW"/>
</dbReference>
<feature type="domain" description="SRP54-type proteins GTP-binding" evidence="15">
    <location>
        <begin position="158"/>
        <end position="353"/>
    </location>
</feature>
<keyword evidence="10" id="KW-0472">Membrane</keyword>
<protein>
    <recommendedName>
        <fullName evidence="3">Flagellar biosynthesis protein FlhF</fullName>
    </recommendedName>
    <alternativeName>
        <fullName evidence="13">Flagella-associated GTP-binding protein</fullName>
    </alternativeName>
</protein>
<evidence type="ECO:0000256" key="1">
    <source>
        <dbReference type="ARBA" id="ARBA00004413"/>
    </source>
</evidence>
<dbReference type="Gene3D" id="3.40.50.300">
    <property type="entry name" value="P-loop containing nucleotide triphosphate hydrolases"/>
    <property type="match status" value="1"/>
</dbReference>
<dbReference type="GO" id="GO:0005525">
    <property type="term" value="F:GTP binding"/>
    <property type="evidence" value="ECO:0007669"/>
    <property type="project" value="UniProtKB-KW"/>
</dbReference>
<keyword evidence="11" id="KW-1006">Bacterial flagellum protein export</keyword>
<evidence type="ECO:0000256" key="5">
    <source>
        <dbReference type="ARBA" id="ARBA00022475"/>
    </source>
</evidence>
<evidence type="ECO:0000256" key="13">
    <source>
        <dbReference type="ARBA" id="ARBA00030866"/>
    </source>
</evidence>
<keyword evidence="8" id="KW-0653">Protein transport</keyword>
<dbReference type="SMART" id="SM00382">
    <property type="entry name" value="AAA"/>
    <property type="match status" value="1"/>
</dbReference>
<dbReference type="GO" id="GO:0005886">
    <property type="term" value="C:plasma membrane"/>
    <property type="evidence" value="ECO:0007669"/>
    <property type="project" value="UniProtKB-SubCell"/>
</dbReference>
<evidence type="ECO:0000256" key="7">
    <source>
        <dbReference type="ARBA" id="ARBA00022795"/>
    </source>
</evidence>
<comment type="similarity">
    <text evidence="2">Belongs to the GTP-binding SRP family.</text>
</comment>
<proteinExistence type="inferred from homology"/>
<dbReference type="GO" id="GO:0005047">
    <property type="term" value="F:signal recognition particle binding"/>
    <property type="evidence" value="ECO:0007669"/>
    <property type="project" value="TreeGrafter"/>
</dbReference>
<keyword evidence="9" id="KW-0342">GTP-binding</keyword>
<evidence type="ECO:0000256" key="4">
    <source>
        <dbReference type="ARBA" id="ARBA00022448"/>
    </source>
</evidence>
<evidence type="ECO:0000259" key="14">
    <source>
        <dbReference type="SMART" id="SM00382"/>
    </source>
</evidence>
<keyword evidence="16" id="KW-0969">Cilium</keyword>
<dbReference type="RefSeq" id="WP_146400004.1">
    <property type="nucleotide sequence ID" value="NZ_SJPJ01000001.1"/>
</dbReference>
<name>A0A5C5Z966_9BACT</name>
<keyword evidence="7" id="KW-1005">Bacterial flagellum biogenesis</keyword>
<evidence type="ECO:0000256" key="3">
    <source>
        <dbReference type="ARBA" id="ARBA00014919"/>
    </source>
</evidence>
<evidence type="ECO:0000313" key="16">
    <source>
        <dbReference type="EMBL" id="TWT83083.1"/>
    </source>
</evidence>
<sequence>MHIRTFRAASLQDALEEIRNQMGTDASVLHTRQVRDGWMGWLGRTYVEVTAGLRGVDDAKTPDDSIPQADAEVPVTVPIRSGYMQAEPTFPGPFEGFREQLIDAGVSPKTALRWLKSTESFTVGLGDSINEPWMDHLQRSIARELRIGGPIRTQPGAKHIVALVGPTGVGKTTTIAKLAAGFRIQERRRVGLVTIDTFRIAAVQQLEAYAEIMDLPMEVVENPSQMQPAIERLGDVDLVLLDTAGRSPSSDARIDQLVELLRMAQPDETHLVMAATSSSSTIQSVLKGFAPAHPTAAILTKLDEATSTAGVLSAITASDDFAGIPLSYLTNGQQVPDDIQVASAEPLLSRLLPGSFVTNQMEAA</sequence>
<dbReference type="InterPro" id="IPR003593">
    <property type="entry name" value="AAA+_ATPase"/>
</dbReference>
<dbReference type="AlphaFoldDB" id="A0A5C5Z966"/>
<gene>
    <name evidence="16" type="primary">flhF</name>
    <name evidence="16" type="ORF">CA13_45460</name>
</gene>
<comment type="subcellular location">
    <subcellularLocation>
        <location evidence="1">Cell membrane</location>
        <topology evidence="1">Peripheral membrane protein</topology>
        <orientation evidence="1">Cytoplasmic side</orientation>
    </subcellularLocation>
</comment>
<keyword evidence="6" id="KW-0547">Nucleotide-binding</keyword>
<accession>A0A5C5Z966</accession>
<dbReference type="GO" id="GO:0044781">
    <property type="term" value="P:bacterial-type flagellum organization"/>
    <property type="evidence" value="ECO:0007669"/>
    <property type="project" value="UniProtKB-KW"/>
</dbReference>
<evidence type="ECO:0000256" key="12">
    <source>
        <dbReference type="ARBA" id="ARBA00025337"/>
    </source>
</evidence>
<evidence type="ECO:0000256" key="10">
    <source>
        <dbReference type="ARBA" id="ARBA00023136"/>
    </source>
</evidence>
<dbReference type="SMART" id="SM00962">
    <property type="entry name" value="SRP54"/>
    <property type="match status" value="1"/>
</dbReference>
<dbReference type="InterPro" id="IPR027417">
    <property type="entry name" value="P-loop_NTPase"/>
</dbReference>
<dbReference type="OrthoDB" id="9778554at2"/>
<reference evidence="16 17" key="1">
    <citation type="submission" date="2019-02" db="EMBL/GenBank/DDBJ databases">
        <title>Deep-cultivation of Planctomycetes and their phenomic and genomic characterization uncovers novel biology.</title>
        <authorList>
            <person name="Wiegand S."/>
            <person name="Jogler M."/>
            <person name="Boedeker C."/>
            <person name="Pinto D."/>
            <person name="Vollmers J."/>
            <person name="Rivas-Marin E."/>
            <person name="Kohn T."/>
            <person name="Peeters S.H."/>
            <person name="Heuer A."/>
            <person name="Rast P."/>
            <person name="Oberbeckmann S."/>
            <person name="Bunk B."/>
            <person name="Jeske O."/>
            <person name="Meyerdierks A."/>
            <person name="Storesund J.E."/>
            <person name="Kallscheuer N."/>
            <person name="Luecker S."/>
            <person name="Lage O.M."/>
            <person name="Pohl T."/>
            <person name="Merkel B.J."/>
            <person name="Hornburger P."/>
            <person name="Mueller R.-W."/>
            <person name="Bruemmer F."/>
            <person name="Labrenz M."/>
            <person name="Spormann A.M."/>
            <person name="Op Den Camp H."/>
            <person name="Overmann J."/>
            <person name="Amann R."/>
            <person name="Jetten M.S.M."/>
            <person name="Mascher T."/>
            <person name="Medema M.H."/>
            <person name="Devos D.P."/>
            <person name="Kaster A.-K."/>
            <person name="Ovreas L."/>
            <person name="Rohde M."/>
            <person name="Galperin M.Y."/>
            <person name="Jogler C."/>
        </authorList>
    </citation>
    <scope>NUCLEOTIDE SEQUENCE [LARGE SCALE GENOMIC DNA]</scope>
    <source>
        <strain evidence="16 17">CA13</strain>
    </source>
</reference>